<accession>A0A9Q0EJ01</accession>
<reference evidence="1" key="1">
    <citation type="submission" date="2022-07" db="EMBL/GenBank/DDBJ databases">
        <title>Chromosome-level genome of Muraenolepis orangiensis.</title>
        <authorList>
            <person name="Kim J."/>
        </authorList>
    </citation>
    <scope>NUCLEOTIDE SEQUENCE</scope>
    <source>
        <strain evidence="1">KU_S4_2022</strain>
        <tissue evidence="1">Muscle</tissue>
    </source>
</reference>
<sequence>MALEASDKTVDQLKNKRTTAKVKFTRLANLLSKGADSMIKAELKEFKKFSADARRVLEDKDVYRTGLLSEGLEGLRWSLTSSRQLTLRRQSKTLG</sequence>
<gene>
    <name evidence="1" type="ORF">NHX12_025303</name>
</gene>
<dbReference type="EMBL" id="JANIIK010000040">
    <property type="protein sequence ID" value="KAJ3608254.1"/>
    <property type="molecule type" value="Genomic_DNA"/>
</dbReference>
<organism evidence="1 2">
    <name type="scientific">Muraenolepis orangiensis</name>
    <name type="common">Patagonian moray cod</name>
    <dbReference type="NCBI Taxonomy" id="630683"/>
    <lineage>
        <taxon>Eukaryota</taxon>
        <taxon>Metazoa</taxon>
        <taxon>Chordata</taxon>
        <taxon>Craniata</taxon>
        <taxon>Vertebrata</taxon>
        <taxon>Euteleostomi</taxon>
        <taxon>Actinopterygii</taxon>
        <taxon>Neopterygii</taxon>
        <taxon>Teleostei</taxon>
        <taxon>Neoteleostei</taxon>
        <taxon>Acanthomorphata</taxon>
        <taxon>Zeiogadaria</taxon>
        <taxon>Gadariae</taxon>
        <taxon>Gadiformes</taxon>
        <taxon>Muraenolepidoidei</taxon>
        <taxon>Muraenolepididae</taxon>
        <taxon>Muraenolepis</taxon>
    </lineage>
</organism>
<name>A0A9Q0EJ01_9TELE</name>
<dbReference type="Proteomes" id="UP001148018">
    <property type="component" value="Unassembled WGS sequence"/>
</dbReference>
<comment type="caution">
    <text evidence="1">The sequence shown here is derived from an EMBL/GenBank/DDBJ whole genome shotgun (WGS) entry which is preliminary data.</text>
</comment>
<evidence type="ECO:0000313" key="2">
    <source>
        <dbReference type="Proteomes" id="UP001148018"/>
    </source>
</evidence>
<keyword evidence="2" id="KW-1185">Reference proteome</keyword>
<dbReference type="AlphaFoldDB" id="A0A9Q0EJ01"/>
<protein>
    <submittedName>
        <fullName evidence="1">Uncharacterized protein</fullName>
    </submittedName>
</protein>
<dbReference type="OrthoDB" id="8438849at2759"/>
<evidence type="ECO:0000313" key="1">
    <source>
        <dbReference type="EMBL" id="KAJ3608254.1"/>
    </source>
</evidence>
<proteinExistence type="predicted"/>